<sequence>MLNGFIISSFSCIARQVSKGYANFKKIGVRQKAKPVQLCRAPGLIASDKSAAMKMYLLYELIPYTPKLYLFKNYQECSSTELPESDSVISKHCDFTLQNEMWKVT</sequence>
<evidence type="ECO:0000313" key="2">
    <source>
        <dbReference type="Proteomes" id="UP001152888"/>
    </source>
</evidence>
<protein>
    <submittedName>
        <fullName evidence="1">Uncharacterized protein</fullName>
    </submittedName>
</protein>
<proteinExistence type="predicted"/>
<gene>
    <name evidence="1" type="ORF">ACAOBT_LOCUS19846</name>
</gene>
<comment type="caution">
    <text evidence="1">The sequence shown here is derived from an EMBL/GenBank/DDBJ whole genome shotgun (WGS) entry which is preliminary data.</text>
</comment>
<evidence type="ECO:0000313" key="1">
    <source>
        <dbReference type="EMBL" id="CAH1990721.1"/>
    </source>
</evidence>
<keyword evidence="2" id="KW-1185">Reference proteome</keyword>
<dbReference type="EMBL" id="CAKOFQ010007096">
    <property type="protein sequence ID" value="CAH1990721.1"/>
    <property type="molecule type" value="Genomic_DNA"/>
</dbReference>
<name>A0A9P0PN62_ACAOB</name>
<accession>A0A9P0PN62</accession>
<reference evidence="1" key="1">
    <citation type="submission" date="2022-03" db="EMBL/GenBank/DDBJ databases">
        <authorList>
            <person name="Sayadi A."/>
        </authorList>
    </citation>
    <scope>NUCLEOTIDE SEQUENCE</scope>
</reference>
<dbReference type="Proteomes" id="UP001152888">
    <property type="component" value="Unassembled WGS sequence"/>
</dbReference>
<dbReference type="AlphaFoldDB" id="A0A9P0PN62"/>
<organism evidence="1 2">
    <name type="scientific">Acanthoscelides obtectus</name>
    <name type="common">Bean weevil</name>
    <name type="synonym">Bruchus obtectus</name>
    <dbReference type="NCBI Taxonomy" id="200917"/>
    <lineage>
        <taxon>Eukaryota</taxon>
        <taxon>Metazoa</taxon>
        <taxon>Ecdysozoa</taxon>
        <taxon>Arthropoda</taxon>
        <taxon>Hexapoda</taxon>
        <taxon>Insecta</taxon>
        <taxon>Pterygota</taxon>
        <taxon>Neoptera</taxon>
        <taxon>Endopterygota</taxon>
        <taxon>Coleoptera</taxon>
        <taxon>Polyphaga</taxon>
        <taxon>Cucujiformia</taxon>
        <taxon>Chrysomeloidea</taxon>
        <taxon>Chrysomelidae</taxon>
        <taxon>Bruchinae</taxon>
        <taxon>Bruchini</taxon>
        <taxon>Acanthoscelides</taxon>
    </lineage>
</organism>